<organism evidence="3 4">
    <name type="scientific">Cerrena zonata</name>
    <dbReference type="NCBI Taxonomy" id="2478898"/>
    <lineage>
        <taxon>Eukaryota</taxon>
        <taxon>Fungi</taxon>
        <taxon>Dikarya</taxon>
        <taxon>Basidiomycota</taxon>
        <taxon>Agaricomycotina</taxon>
        <taxon>Agaricomycetes</taxon>
        <taxon>Polyporales</taxon>
        <taxon>Cerrenaceae</taxon>
        <taxon>Cerrena</taxon>
    </lineage>
</organism>
<feature type="compositionally biased region" description="Low complexity" evidence="1">
    <location>
        <begin position="125"/>
        <end position="146"/>
    </location>
</feature>
<sequence length="370" mass="39899">MSGNMTFTISDSDATPIPLATLRVSGSLVSVESTLLTAEVLSATSASSDLPISATDATDTVNTQESSSPIPTATRTFIVNHTQDIPTWTTETSTVIITPNMGPLRTGTSIIRPSQSPSGTWIIDSSPPSSSSHSNLPSSSNSPSNSQTELKQPPPLATSSSQGMISRGSITSITPTPISSLGGRSTQRSSHPSPANIAAIAITPVVFCLLMLFLYRWVRRRSHTILVDLRKEFGYSPEMIDVMVPVDPHVPKVAHNQDALQVERNHSVSHNRIRTTPQMQDNLMDINATAPRNIEPAPPLSLLVPSLDSLRDRRVESLPVVGNETISGLSLYDPNTHISTTYDTQPPRYEELIGLNEVRLKGGPAIRTRQ</sequence>
<evidence type="ECO:0000256" key="1">
    <source>
        <dbReference type="SAM" id="MobiDB-lite"/>
    </source>
</evidence>
<name>A0AAW0G9D2_9APHY</name>
<protein>
    <submittedName>
        <fullName evidence="3">Uncharacterized protein</fullName>
    </submittedName>
</protein>
<accession>A0AAW0G9D2</accession>
<proteinExistence type="predicted"/>
<keyword evidence="4" id="KW-1185">Reference proteome</keyword>
<keyword evidence="2" id="KW-0812">Transmembrane</keyword>
<feature type="compositionally biased region" description="Polar residues" evidence="1">
    <location>
        <begin position="182"/>
        <end position="192"/>
    </location>
</feature>
<feature type="compositionally biased region" description="Low complexity" evidence="1">
    <location>
        <begin position="169"/>
        <end position="180"/>
    </location>
</feature>
<dbReference type="EMBL" id="JASBNA010000008">
    <property type="protein sequence ID" value="KAK7689396.1"/>
    <property type="molecule type" value="Genomic_DNA"/>
</dbReference>
<feature type="region of interest" description="Disordered" evidence="1">
    <location>
        <begin position="99"/>
        <end position="192"/>
    </location>
</feature>
<comment type="caution">
    <text evidence="3">The sequence shown here is derived from an EMBL/GenBank/DDBJ whole genome shotgun (WGS) entry which is preliminary data.</text>
</comment>
<evidence type="ECO:0000313" key="4">
    <source>
        <dbReference type="Proteomes" id="UP001385951"/>
    </source>
</evidence>
<dbReference type="Proteomes" id="UP001385951">
    <property type="component" value="Unassembled WGS sequence"/>
</dbReference>
<keyword evidence="2" id="KW-0472">Membrane</keyword>
<reference evidence="3 4" key="1">
    <citation type="submission" date="2022-09" db="EMBL/GenBank/DDBJ databases">
        <authorList>
            <person name="Palmer J.M."/>
        </authorList>
    </citation>
    <scope>NUCLEOTIDE SEQUENCE [LARGE SCALE GENOMIC DNA]</scope>
    <source>
        <strain evidence="3 4">DSM 7382</strain>
    </source>
</reference>
<evidence type="ECO:0000313" key="3">
    <source>
        <dbReference type="EMBL" id="KAK7689396.1"/>
    </source>
</evidence>
<feature type="transmembrane region" description="Helical" evidence="2">
    <location>
        <begin position="195"/>
        <end position="215"/>
    </location>
</feature>
<dbReference type="AlphaFoldDB" id="A0AAW0G9D2"/>
<gene>
    <name evidence="3" type="ORF">QCA50_007188</name>
</gene>
<feature type="compositionally biased region" description="Polar residues" evidence="1">
    <location>
        <begin position="106"/>
        <end position="119"/>
    </location>
</feature>
<keyword evidence="2" id="KW-1133">Transmembrane helix</keyword>
<evidence type="ECO:0000256" key="2">
    <source>
        <dbReference type="SAM" id="Phobius"/>
    </source>
</evidence>